<geneLocation type="plasmid" evidence="2 3">
    <name>pI</name>
</geneLocation>
<keyword evidence="2" id="KW-0614">Plasmid</keyword>
<dbReference type="AlphaFoldDB" id="A0A5Q4YWT2"/>
<keyword evidence="3" id="KW-1185">Reference proteome</keyword>
<sequence>MNVRQHSEKIAQAQGRKSARRALPLSYRGRMRVALRVARVRALVHQQTDEEQR</sequence>
<evidence type="ECO:0000256" key="1">
    <source>
        <dbReference type="SAM" id="MobiDB-lite"/>
    </source>
</evidence>
<protein>
    <submittedName>
        <fullName evidence="2">Uncharacterized protein</fullName>
    </submittedName>
</protein>
<reference evidence="2 3" key="1">
    <citation type="submission" date="2019-08" db="EMBL/GenBank/DDBJ databases">
        <authorList>
            <person name="Herpell B J."/>
        </authorList>
    </citation>
    <scope>NUCLEOTIDE SEQUENCE [LARGE SCALE GENOMIC DNA]</scope>
    <source>
        <strain evidence="3">Msb3</strain>
        <plasmid evidence="2 3">pI</plasmid>
    </source>
</reference>
<dbReference type="EMBL" id="LR699555">
    <property type="protein sequence ID" value="VVD31122.1"/>
    <property type="molecule type" value="Genomic_DNA"/>
</dbReference>
<accession>A0A5Q4YWT2</accession>
<proteinExistence type="predicted"/>
<name>A0A5Q4YWT2_9BURK</name>
<feature type="region of interest" description="Disordered" evidence="1">
    <location>
        <begin position="1"/>
        <end position="23"/>
    </location>
</feature>
<organism evidence="2 3">
    <name type="scientific">Paraburkholderia dioscoreae</name>
    <dbReference type="NCBI Taxonomy" id="2604047"/>
    <lineage>
        <taxon>Bacteria</taxon>
        <taxon>Pseudomonadati</taxon>
        <taxon>Pseudomonadota</taxon>
        <taxon>Betaproteobacteria</taxon>
        <taxon>Burkholderiales</taxon>
        <taxon>Burkholderiaceae</taxon>
        <taxon>Paraburkholderia</taxon>
    </lineage>
</organism>
<evidence type="ECO:0000313" key="3">
    <source>
        <dbReference type="Proteomes" id="UP000325811"/>
    </source>
</evidence>
<dbReference type="KEGG" id="pdio:PDMSB3_0286.2"/>
<dbReference type="Proteomes" id="UP000325811">
    <property type="component" value="Plasmid pI"/>
</dbReference>
<evidence type="ECO:0000313" key="2">
    <source>
        <dbReference type="EMBL" id="VVD31122.1"/>
    </source>
</evidence>
<gene>
    <name evidence="2" type="ORF">PDMSB3_0286</name>
</gene>